<accession>A0AAD6VEZ3</accession>
<organism evidence="1 2">
    <name type="scientific">Mycena pura</name>
    <dbReference type="NCBI Taxonomy" id="153505"/>
    <lineage>
        <taxon>Eukaryota</taxon>
        <taxon>Fungi</taxon>
        <taxon>Dikarya</taxon>
        <taxon>Basidiomycota</taxon>
        <taxon>Agaricomycotina</taxon>
        <taxon>Agaricomycetes</taxon>
        <taxon>Agaricomycetidae</taxon>
        <taxon>Agaricales</taxon>
        <taxon>Marasmiineae</taxon>
        <taxon>Mycenaceae</taxon>
        <taxon>Mycena</taxon>
    </lineage>
</organism>
<name>A0AAD6VEZ3_9AGAR</name>
<keyword evidence="2" id="KW-1185">Reference proteome</keyword>
<protein>
    <submittedName>
        <fullName evidence="1">Uncharacterized protein</fullName>
    </submittedName>
</protein>
<reference evidence="1" key="1">
    <citation type="submission" date="2023-03" db="EMBL/GenBank/DDBJ databases">
        <title>Massive genome expansion in bonnet fungi (Mycena s.s.) driven by repeated elements and novel gene families across ecological guilds.</title>
        <authorList>
            <consortium name="Lawrence Berkeley National Laboratory"/>
            <person name="Harder C.B."/>
            <person name="Miyauchi S."/>
            <person name="Viragh M."/>
            <person name="Kuo A."/>
            <person name="Thoen E."/>
            <person name="Andreopoulos B."/>
            <person name="Lu D."/>
            <person name="Skrede I."/>
            <person name="Drula E."/>
            <person name="Henrissat B."/>
            <person name="Morin E."/>
            <person name="Kohler A."/>
            <person name="Barry K."/>
            <person name="LaButti K."/>
            <person name="Morin E."/>
            <person name="Salamov A."/>
            <person name="Lipzen A."/>
            <person name="Mereny Z."/>
            <person name="Hegedus B."/>
            <person name="Baldrian P."/>
            <person name="Stursova M."/>
            <person name="Weitz H."/>
            <person name="Taylor A."/>
            <person name="Grigoriev I.V."/>
            <person name="Nagy L.G."/>
            <person name="Martin F."/>
            <person name="Kauserud H."/>
        </authorList>
    </citation>
    <scope>NUCLEOTIDE SEQUENCE</scope>
    <source>
        <strain evidence="1">9144</strain>
    </source>
</reference>
<evidence type="ECO:0000313" key="1">
    <source>
        <dbReference type="EMBL" id="KAJ7211145.1"/>
    </source>
</evidence>
<gene>
    <name evidence="1" type="ORF">GGX14DRAFT_394107</name>
</gene>
<evidence type="ECO:0000313" key="2">
    <source>
        <dbReference type="Proteomes" id="UP001219525"/>
    </source>
</evidence>
<dbReference type="Proteomes" id="UP001219525">
    <property type="component" value="Unassembled WGS sequence"/>
</dbReference>
<comment type="caution">
    <text evidence="1">The sequence shown here is derived from an EMBL/GenBank/DDBJ whole genome shotgun (WGS) entry which is preliminary data.</text>
</comment>
<sequence length="109" mass="13397">MKEKKPKTDGWIWSEDALWRPTQTNKKVADFKLESEHVQWFRAESEAFRWLEQYKFKHVELWCMIEHFRHDAEVWDKRAEATKLRDTNQKGAIVFARMQAAMWRRSIER</sequence>
<dbReference type="AlphaFoldDB" id="A0AAD6VEZ3"/>
<proteinExistence type="predicted"/>
<dbReference type="EMBL" id="JARJCW010000026">
    <property type="protein sequence ID" value="KAJ7211145.1"/>
    <property type="molecule type" value="Genomic_DNA"/>
</dbReference>